<dbReference type="InterPro" id="IPR007861">
    <property type="entry name" value="DNA_mismatch_repair_MutS_clamp"/>
</dbReference>
<evidence type="ECO:0000256" key="9">
    <source>
        <dbReference type="RuleBase" id="RU003756"/>
    </source>
</evidence>
<dbReference type="SMART" id="SM00533">
    <property type="entry name" value="MUTSd"/>
    <property type="match status" value="1"/>
</dbReference>
<evidence type="ECO:0000259" key="10">
    <source>
        <dbReference type="PROSITE" id="PS00486"/>
    </source>
</evidence>
<dbReference type="InterPro" id="IPR027417">
    <property type="entry name" value="P-loop_NTPase"/>
</dbReference>
<dbReference type="NCBIfam" id="NF003810">
    <property type="entry name" value="PRK05399.1"/>
    <property type="match status" value="1"/>
</dbReference>
<dbReference type="InterPro" id="IPR000432">
    <property type="entry name" value="DNA_mismatch_repair_MutS_C"/>
</dbReference>
<dbReference type="Gene3D" id="1.10.1420.10">
    <property type="match status" value="2"/>
</dbReference>
<dbReference type="Gene3D" id="3.30.420.110">
    <property type="entry name" value="MutS, connector domain"/>
    <property type="match status" value="1"/>
</dbReference>
<dbReference type="SMART" id="SM00534">
    <property type="entry name" value="MUTSac"/>
    <property type="match status" value="1"/>
</dbReference>
<dbReference type="NCBIfam" id="TIGR01070">
    <property type="entry name" value="mutS1"/>
    <property type="match status" value="1"/>
</dbReference>
<dbReference type="EMBL" id="JBHSHC010000016">
    <property type="protein sequence ID" value="MFC4766397.1"/>
    <property type="molecule type" value="Genomic_DNA"/>
</dbReference>
<evidence type="ECO:0000256" key="3">
    <source>
        <dbReference type="ARBA" id="ARBA00022763"/>
    </source>
</evidence>
<dbReference type="InterPro" id="IPR016151">
    <property type="entry name" value="DNA_mismatch_repair_MutS_N"/>
</dbReference>
<keyword evidence="5 7" id="KW-0238">DNA-binding</keyword>
<dbReference type="InterPro" id="IPR045076">
    <property type="entry name" value="MutS"/>
</dbReference>
<evidence type="ECO:0000256" key="2">
    <source>
        <dbReference type="ARBA" id="ARBA00022741"/>
    </source>
</evidence>
<dbReference type="PIRSF" id="PIRSF037677">
    <property type="entry name" value="DNA_mis_repair_Msh6"/>
    <property type="match status" value="1"/>
</dbReference>
<evidence type="ECO:0000256" key="1">
    <source>
        <dbReference type="ARBA" id="ARBA00006271"/>
    </source>
</evidence>
<feature type="domain" description="DNA mismatch repair proteins mutS family" evidence="10">
    <location>
        <begin position="692"/>
        <end position="708"/>
    </location>
</feature>
<dbReference type="Pfam" id="PF00488">
    <property type="entry name" value="MutS_V"/>
    <property type="match status" value="1"/>
</dbReference>
<dbReference type="InterPro" id="IPR036678">
    <property type="entry name" value="MutS_con_dom_sf"/>
</dbReference>
<dbReference type="PANTHER" id="PTHR11361:SF34">
    <property type="entry name" value="DNA MISMATCH REPAIR PROTEIN MSH1, MITOCHONDRIAL"/>
    <property type="match status" value="1"/>
</dbReference>
<dbReference type="InterPro" id="IPR017261">
    <property type="entry name" value="DNA_mismatch_repair_MutS/MSH"/>
</dbReference>
<reference evidence="12" key="1">
    <citation type="journal article" date="2019" name="Int. J. Syst. Evol. Microbiol.">
        <title>The Global Catalogue of Microorganisms (GCM) 10K type strain sequencing project: providing services to taxonomists for standard genome sequencing and annotation.</title>
        <authorList>
            <consortium name="The Broad Institute Genomics Platform"/>
            <consortium name="The Broad Institute Genome Sequencing Center for Infectious Disease"/>
            <person name="Wu L."/>
            <person name="Ma J."/>
        </authorList>
    </citation>
    <scope>NUCLEOTIDE SEQUENCE [LARGE SCALE GENOMIC DNA]</scope>
    <source>
        <strain evidence="12">WYCCWR 12678</strain>
    </source>
</reference>
<evidence type="ECO:0000256" key="8">
    <source>
        <dbReference type="NCBIfam" id="TIGR01070"/>
    </source>
</evidence>
<dbReference type="InterPro" id="IPR007695">
    <property type="entry name" value="DNA_mismatch_repair_MutS-lik_N"/>
</dbReference>
<evidence type="ECO:0000256" key="4">
    <source>
        <dbReference type="ARBA" id="ARBA00022840"/>
    </source>
</evidence>
<keyword evidence="3 7" id="KW-0227">DNA damage</keyword>
<dbReference type="Pfam" id="PF05190">
    <property type="entry name" value="MutS_IV"/>
    <property type="match status" value="1"/>
</dbReference>
<dbReference type="HAMAP" id="MF_00096">
    <property type="entry name" value="MutS"/>
    <property type="match status" value="1"/>
</dbReference>
<dbReference type="SUPFAM" id="SSF52540">
    <property type="entry name" value="P-loop containing nucleoside triphosphate hydrolases"/>
    <property type="match status" value="1"/>
</dbReference>
<organism evidence="11 12">
    <name type="scientific">Effusibacillus consociatus</name>
    <dbReference type="NCBI Taxonomy" id="1117041"/>
    <lineage>
        <taxon>Bacteria</taxon>
        <taxon>Bacillati</taxon>
        <taxon>Bacillota</taxon>
        <taxon>Bacilli</taxon>
        <taxon>Bacillales</taxon>
        <taxon>Alicyclobacillaceae</taxon>
        <taxon>Effusibacillus</taxon>
    </lineage>
</organism>
<dbReference type="SUPFAM" id="SSF48334">
    <property type="entry name" value="DNA repair protein MutS, domain III"/>
    <property type="match status" value="1"/>
</dbReference>
<evidence type="ECO:0000256" key="6">
    <source>
        <dbReference type="ARBA" id="ARBA00023204"/>
    </source>
</evidence>
<dbReference type="Gene3D" id="3.40.50.300">
    <property type="entry name" value="P-loop containing nucleotide triphosphate hydrolases"/>
    <property type="match status" value="1"/>
</dbReference>
<feature type="binding site" evidence="7">
    <location>
        <begin position="618"/>
        <end position="625"/>
    </location>
    <ligand>
        <name>ATP</name>
        <dbReference type="ChEBI" id="CHEBI:30616"/>
    </ligand>
</feature>
<dbReference type="Gene3D" id="3.40.1170.10">
    <property type="entry name" value="DNA repair protein MutS, domain I"/>
    <property type="match status" value="1"/>
</dbReference>
<dbReference type="SUPFAM" id="SSF55271">
    <property type="entry name" value="DNA repair protein MutS, domain I"/>
    <property type="match status" value="1"/>
</dbReference>
<comment type="function">
    <text evidence="7">This protein is involved in the repair of mismatches in DNA. It is possible that it carries out the mismatch recognition step. This protein has a weak ATPase activity.</text>
</comment>
<keyword evidence="4 7" id="KW-0067">ATP-binding</keyword>
<dbReference type="SUPFAM" id="SSF53150">
    <property type="entry name" value="DNA repair protein MutS, domain II"/>
    <property type="match status" value="1"/>
</dbReference>
<dbReference type="PANTHER" id="PTHR11361">
    <property type="entry name" value="DNA MISMATCH REPAIR PROTEIN MUTS FAMILY MEMBER"/>
    <property type="match status" value="1"/>
</dbReference>
<evidence type="ECO:0000256" key="5">
    <source>
        <dbReference type="ARBA" id="ARBA00023125"/>
    </source>
</evidence>
<dbReference type="Pfam" id="PF01624">
    <property type="entry name" value="MutS_I"/>
    <property type="match status" value="1"/>
</dbReference>
<protein>
    <recommendedName>
        <fullName evidence="7 8">DNA mismatch repair protein MutS</fullName>
    </recommendedName>
</protein>
<dbReference type="InterPro" id="IPR007696">
    <property type="entry name" value="DNA_mismatch_repair_MutS_core"/>
</dbReference>
<dbReference type="RefSeq" id="WP_380024236.1">
    <property type="nucleotide sequence ID" value="NZ_JBHSHC010000016.1"/>
</dbReference>
<name>A0ABV9PZK2_9BACL</name>
<proteinExistence type="inferred from homology"/>
<dbReference type="InterPro" id="IPR007860">
    <property type="entry name" value="DNA_mmatch_repair_MutS_con_dom"/>
</dbReference>
<evidence type="ECO:0000313" key="11">
    <source>
        <dbReference type="EMBL" id="MFC4766397.1"/>
    </source>
</evidence>
<dbReference type="InterPro" id="IPR036187">
    <property type="entry name" value="DNA_mismatch_repair_MutS_sf"/>
</dbReference>
<keyword evidence="12" id="KW-1185">Reference proteome</keyword>
<sequence length="869" mass="96581">MARYTPMIEQYLSIKEQAEDTLLFFRLGDFYEMFFEDAVTAAKELEITLTGRDGGVGERIPMCGVPYHSAESYIQRLIEKGYKVAICEQVEDPSQAKGIVKREIVRIVTPGTIMDGKTVQEKSNNYIAGVVSVAEQFGLAFCDVTTGEFFVSIASAQSVWDELQQFQPAEVVVPAAEGYETLSGQIRDRLGCLLTNGLPGTHTEAKALTLLQEHFQLLSLESIGLGGFSQAVMAAGMLLAYLESTQKRNLQHLKKPLLLTRESHLAIDNFSRRNLELTETIREKSRQGSLLWLLDKTVTAMGGRLLKKWVERPLAVRAEIERRLQAVEELVNELLLREDLRQMLQEVYDLERLMGRVAYGSANGRDLLAIAASLSVLPDLRERLSNANSPLLQEIGQAIREMKEIVHLIQRAITDEPPVGIRDGGLIRDGFDEHLDKLKQASREGKQWIAQLEQQEREKTGIRSLKVGFNKVFGYYLEVTKSNAHLVPDSYERKQTLANGERFITPELKEKEALILEAQDKMVDLEYELFLQVRDQVAAVLPDIQRAAEAIAHIDVLQSLASVAVERRFTKPVITDSDRLVIEEGRHPVVEAVLKRETFVPNDTLLDCGANQIALITGPNMAGKSTYMRQVALIVIMAQMGSFVPAKRAEIGIVDRVFTRIGASDDLAGGQSTFMVEMVELANILHHATKNSLIILDEIGRGTSTFDGISIAQSVVEFLHQSSAVGAKTLFATHYHELTELAERLPGVTNYSTHVQEKGDSIVFLRKIIPQPADRSYGIQVAKLAGLPDAVLQRAKEILHVLENGQTAVKEAAAAKLPRQTGETTSPQLSLFDQPHPVVTELQSLNLLNMTPLEALTTLHRLQQMVGKG</sequence>
<accession>A0ABV9PZK2</accession>
<dbReference type="Pfam" id="PF05192">
    <property type="entry name" value="MutS_III"/>
    <property type="match status" value="1"/>
</dbReference>
<dbReference type="InterPro" id="IPR005748">
    <property type="entry name" value="DNA_mismatch_repair_MutS"/>
</dbReference>
<dbReference type="PROSITE" id="PS00486">
    <property type="entry name" value="DNA_MISMATCH_REPAIR_2"/>
    <property type="match status" value="1"/>
</dbReference>
<gene>
    <name evidence="7 11" type="primary">mutS</name>
    <name evidence="11" type="ORF">ACFO8Q_03165</name>
</gene>
<keyword evidence="2 7" id="KW-0547">Nucleotide-binding</keyword>
<evidence type="ECO:0000313" key="12">
    <source>
        <dbReference type="Proteomes" id="UP001596002"/>
    </source>
</evidence>
<dbReference type="CDD" id="cd03284">
    <property type="entry name" value="ABC_MutS1"/>
    <property type="match status" value="1"/>
</dbReference>
<evidence type="ECO:0000256" key="7">
    <source>
        <dbReference type="HAMAP-Rule" id="MF_00096"/>
    </source>
</evidence>
<comment type="caution">
    <text evidence="11">The sequence shown here is derived from an EMBL/GenBank/DDBJ whole genome shotgun (WGS) entry which is preliminary data.</text>
</comment>
<dbReference type="Pfam" id="PF05188">
    <property type="entry name" value="MutS_II"/>
    <property type="match status" value="1"/>
</dbReference>
<comment type="similarity">
    <text evidence="1 7 9">Belongs to the DNA mismatch repair MutS family.</text>
</comment>
<keyword evidence="6 7" id="KW-0234">DNA repair</keyword>
<dbReference type="Proteomes" id="UP001596002">
    <property type="component" value="Unassembled WGS sequence"/>
</dbReference>